<proteinExistence type="predicted"/>
<dbReference type="RefSeq" id="WP_145017740.1">
    <property type="nucleotide sequence ID" value="NZ_VLLN01000002.1"/>
</dbReference>
<dbReference type="Proteomes" id="UP000319449">
    <property type="component" value="Unassembled WGS sequence"/>
</dbReference>
<organism evidence="2 3">
    <name type="scientific">Geobacter argillaceus</name>
    <dbReference type="NCBI Taxonomy" id="345631"/>
    <lineage>
        <taxon>Bacteria</taxon>
        <taxon>Pseudomonadati</taxon>
        <taxon>Thermodesulfobacteriota</taxon>
        <taxon>Desulfuromonadia</taxon>
        <taxon>Geobacterales</taxon>
        <taxon>Geobacteraceae</taxon>
        <taxon>Geobacter</taxon>
    </lineage>
</organism>
<keyword evidence="1" id="KW-0732">Signal</keyword>
<protein>
    <recommendedName>
        <fullName evidence="4">Lipoprotein</fullName>
    </recommendedName>
</protein>
<dbReference type="OrthoDB" id="5402051at2"/>
<dbReference type="AlphaFoldDB" id="A0A562WRP5"/>
<evidence type="ECO:0000313" key="2">
    <source>
        <dbReference type="EMBL" id="TWJ33079.1"/>
    </source>
</evidence>
<gene>
    <name evidence="2" type="ORF">JN12_00492</name>
</gene>
<sequence>MSWKSVTRGMYAALMVLALCAACHSLTGTGEDLQRSVREYSRMLRWQEGGEAVTRFVQPRHQPDYLKRPSGEGAPHIVDYRVGTVSWLSPGSVAVIPVELDYYLLPSATVKTVVDSQEWRYTEGQGWQITSPPPEFH</sequence>
<evidence type="ECO:0008006" key="4">
    <source>
        <dbReference type="Google" id="ProtNLM"/>
    </source>
</evidence>
<comment type="caution">
    <text evidence="2">The sequence shown here is derived from an EMBL/GenBank/DDBJ whole genome shotgun (WGS) entry which is preliminary data.</text>
</comment>
<reference evidence="2 3" key="1">
    <citation type="submission" date="2019-07" db="EMBL/GenBank/DDBJ databases">
        <title>Genomic Encyclopedia of Archaeal and Bacterial Type Strains, Phase II (KMG-II): from individual species to whole genera.</title>
        <authorList>
            <person name="Goeker M."/>
        </authorList>
    </citation>
    <scope>NUCLEOTIDE SEQUENCE [LARGE SCALE GENOMIC DNA]</scope>
    <source>
        <strain evidence="2 3">ATCC BAA-1139</strain>
    </source>
</reference>
<name>A0A562WRP5_9BACT</name>
<feature type="chain" id="PRO_5021843323" description="Lipoprotein" evidence="1">
    <location>
        <begin position="22"/>
        <end position="137"/>
    </location>
</feature>
<keyword evidence="3" id="KW-1185">Reference proteome</keyword>
<evidence type="ECO:0000256" key="1">
    <source>
        <dbReference type="SAM" id="SignalP"/>
    </source>
</evidence>
<accession>A0A562WRP5</accession>
<evidence type="ECO:0000313" key="3">
    <source>
        <dbReference type="Proteomes" id="UP000319449"/>
    </source>
</evidence>
<feature type="signal peptide" evidence="1">
    <location>
        <begin position="1"/>
        <end position="21"/>
    </location>
</feature>
<dbReference type="EMBL" id="VLLN01000002">
    <property type="protein sequence ID" value="TWJ33079.1"/>
    <property type="molecule type" value="Genomic_DNA"/>
</dbReference>